<gene>
    <name evidence="1" type="ORF">AWB80_04058</name>
</gene>
<proteinExistence type="predicted"/>
<evidence type="ECO:0000313" key="1">
    <source>
        <dbReference type="EMBL" id="SAK73183.1"/>
    </source>
</evidence>
<dbReference type="STRING" id="1777141.AWB80_04058"/>
<reference evidence="1" key="1">
    <citation type="submission" date="2016-01" db="EMBL/GenBank/DDBJ databases">
        <authorList>
            <person name="Peeters C."/>
        </authorList>
    </citation>
    <scope>NUCLEOTIDE SEQUENCE [LARGE SCALE GENOMIC DNA]</scope>
    <source>
        <strain evidence="1">LMG 29323</strain>
    </source>
</reference>
<accession>A0A158BSY7</accession>
<dbReference type="OrthoDB" id="9023252at2"/>
<keyword evidence="2" id="KW-1185">Reference proteome</keyword>
<dbReference type="Proteomes" id="UP000054911">
    <property type="component" value="Unassembled WGS sequence"/>
</dbReference>
<dbReference type="RefSeq" id="WP_061176471.1">
    <property type="nucleotide sequence ID" value="NZ_FCOE02000013.1"/>
</dbReference>
<dbReference type="EMBL" id="FCOE02000013">
    <property type="protein sequence ID" value="SAK73183.1"/>
    <property type="molecule type" value="Genomic_DNA"/>
</dbReference>
<protein>
    <submittedName>
        <fullName evidence="1">Uncharacterized protein</fullName>
    </submittedName>
</protein>
<dbReference type="AlphaFoldDB" id="A0A158BSY7"/>
<sequence>MKKEEKKILEDQINRWASEMTTLAEKIATAKGAPCALLLITPQGDYENVAPELIAEDALRVVNQGWPEGFDVEILNRSK</sequence>
<comment type="caution">
    <text evidence="1">The sequence shown here is derived from an EMBL/GenBank/DDBJ whole genome shotgun (WGS) entry which is preliminary data.</text>
</comment>
<name>A0A158BSY7_9BURK</name>
<evidence type="ECO:0000313" key="2">
    <source>
        <dbReference type="Proteomes" id="UP000054911"/>
    </source>
</evidence>
<organism evidence="1 2">
    <name type="scientific">Caballeronia pedi</name>
    <dbReference type="NCBI Taxonomy" id="1777141"/>
    <lineage>
        <taxon>Bacteria</taxon>
        <taxon>Pseudomonadati</taxon>
        <taxon>Pseudomonadota</taxon>
        <taxon>Betaproteobacteria</taxon>
        <taxon>Burkholderiales</taxon>
        <taxon>Burkholderiaceae</taxon>
        <taxon>Caballeronia</taxon>
    </lineage>
</organism>